<keyword evidence="11" id="KW-1185">Reference proteome</keyword>
<dbReference type="STRING" id="947166.A0A1D1VE80"/>
<dbReference type="InterPro" id="IPR000649">
    <property type="entry name" value="IF-2B-related"/>
</dbReference>
<dbReference type="InterPro" id="IPR027363">
    <property type="entry name" value="M1Pi_N"/>
</dbReference>
<dbReference type="Proteomes" id="UP000186922">
    <property type="component" value="Unassembled WGS sequence"/>
</dbReference>
<dbReference type="InterPro" id="IPR042529">
    <property type="entry name" value="IF_2B-like_C"/>
</dbReference>
<keyword evidence="8" id="KW-0539">Nucleus</keyword>
<evidence type="ECO:0000256" key="7">
    <source>
        <dbReference type="ARBA" id="ARBA00023235"/>
    </source>
</evidence>
<organism evidence="10 11">
    <name type="scientific">Ramazzottius varieornatus</name>
    <name type="common">Water bear</name>
    <name type="synonym">Tardigrade</name>
    <dbReference type="NCBI Taxonomy" id="947166"/>
    <lineage>
        <taxon>Eukaryota</taxon>
        <taxon>Metazoa</taxon>
        <taxon>Ecdysozoa</taxon>
        <taxon>Tardigrada</taxon>
        <taxon>Eutardigrada</taxon>
        <taxon>Parachela</taxon>
        <taxon>Hypsibioidea</taxon>
        <taxon>Ramazzottiidae</taxon>
        <taxon>Ramazzottius</taxon>
    </lineage>
</organism>
<dbReference type="PANTHER" id="PTHR43475">
    <property type="entry name" value="METHYLTHIORIBOSE-1-PHOSPHATE ISOMERASE"/>
    <property type="match status" value="1"/>
</dbReference>
<dbReference type="InterPro" id="IPR011559">
    <property type="entry name" value="Initiation_fac_2B_a/b/d"/>
</dbReference>
<dbReference type="SUPFAM" id="SSF100950">
    <property type="entry name" value="NagB/RpiA/CoA transferase-like"/>
    <property type="match status" value="1"/>
</dbReference>
<evidence type="ECO:0000313" key="10">
    <source>
        <dbReference type="EMBL" id="GAU99200.1"/>
    </source>
</evidence>
<dbReference type="InterPro" id="IPR037171">
    <property type="entry name" value="NagB/RpiA_transferase-like"/>
</dbReference>
<evidence type="ECO:0000313" key="11">
    <source>
        <dbReference type="Proteomes" id="UP000186922"/>
    </source>
</evidence>
<keyword evidence="7" id="KW-0413">Isomerase</keyword>
<protein>
    <recommendedName>
        <fullName evidence="12">S-methyl-5-thioribose-1-phosphate isomerase</fullName>
    </recommendedName>
</protein>
<evidence type="ECO:0000256" key="2">
    <source>
        <dbReference type="ARBA" id="ARBA00004496"/>
    </source>
</evidence>
<dbReference type="Pfam" id="PF01008">
    <property type="entry name" value="IF-2B"/>
    <property type="match status" value="1"/>
</dbReference>
<keyword evidence="4" id="KW-0963">Cytoplasm</keyword>
<keyword evidence="5" id="KW-0028">Amino-acid biosynthesis</keyword>
<gene>
    <name evidence="10" type="primary">RvY_10234</name>
    <name evidence="10" type="synonym">RvY_10234.1</name>
    <name evidence="10" type="ORF">RvY_10234-1</name>
</gene>
<sequence>MKYPLTLLRHGKSILHQTRWLILRSFISLPSRIIKEIESMLMKDVADNTAIGDYGAADMMQKCHKNRLNILTHCNTGSLATAGYGTALGVVRSLQKQGNLEHCFFNETRPYCQGSRLTAYEVVTEKIPSTLICDSAAASLMASGKVDAICTGADRVAANGDTANKIGTYMLAVLAKHHNIPFYIAAPATTCDMAIASGKDIVIEERDADEITMIQGHRISPLGTNCWNPAFDVTPAELITGGIITERGVFKPAELKAALAQQG</sequence>
<dbReference type="Gene3D" id="1.20.120.420">
    <property type="entry name" value="translation initiation factor eif-2b, domain 1"/>
    <property type="match status" value="1"/>
</dbReference>
<evidence type="ECO:0000256" key="9">
    <source>
        <dbReference type="RuleBase" id="RU003814"/>
    </source>
</evidence>
<dbReference type="EMBL" id="BDGG01000005">
    <property type="protein sequence ID" value="GAU99200.1"/>
    <property type="molecule type" value="Genomic_DNA"/>
</dbReference>
<comment type="similarity">
    <text evidence="3 9">Belongs to the eIF-2B alpha/beta/delta subunits family.</text>
</comment>
<name>A0A1D1VE80_RAMVA</name>
<evidence type="ECO:0000256" key="4">
    <source>
        <dbReference type="ARBA" id="ARBA00022490"/>
    </source>
</evidence>
<dbReference type="GO" id="GO:0005634">
    <property type="term" value="C:nucleus"/>
    <property type="evidence" value="ECO:0007669"/>
    <property type="project" value="UniProtKB-SubCell"/>
</dbReference>
<dbReference type="NCBIfam" id="NF004326">
    <property type="entry name" value="PRK05720.1"/>
    <property type="match status" value="1"/>
</dbReference>
<evidence type="ECO:0000256" key="3">
    <source>
        <dbReference type="ARBA" id="ARBA00007251"/>
    </source>
</evidence>
<evidence type="ECO:0000256" key="8">
    <source>
        <dbReference type="ARBA" id="ARBA00023242"/>
    </source>
</evidence>
<dbReference type="FunFam" id="3.40.50.10470:FF:000003">
    <property type="entry name" value="Methylthioribose-1-phosphate isomerase"/>
    <property type="match status" value="1"/>
</dbReference>
<evidence type="ECO:0000256" key="5">
    <source>
        <dbReference type="ARBA" id="ARBA00022605"/>
    </source>
</evidence>
<dbReference type="Gene3D" id="3.40.50.10470">
    <property type="entry name" value="Translation initiation factor eif-2b, domain 2"/>
    <property type="match status" value="1"/>
</dbReference>
<proteinExistence type="inferred from homology"/>
<dbReference type="PANTHER" id="PTHR43475:SF1">
    <property type="entry name" value="METHYLTHIORIBOSE-1-PHOSPHATE ISOMERASE"/>
    <property type="match status" value="1"/>
</dbReference>
<dbReference type="GO" id="GO:0046523">
    <property type="term" value="F:S-methyl-5-thioribose-1-phosphate isomerase activity"/>
    <property type="evidence" value="ECO:0007669"/>
    <property type="project" value="TreeGrafter"/>
</dbReference>
<dbReference type="AlphaFoldDB" id="A0A1D1VE80"/>
<comment type="caution">
    <text evidence="10">The sequence shown here is derived from an EMBL/GenBank/DDBJ whole genome shotgun (WGS) entry which is preliminary data.</text>
</comment>
<evidence type="ECO:0000256" key="6">
    <source>
        <dbReference type="ARBA" id="ARBA00023167"/>
    </source>
</evidence>
<reference evidence="10 11" key="1">
    <citation type="journal article" date="2016" name="Nat. Commun.">
        <title>Extremotolerant tardigrade genome and improved radiotolerance of human cultured cells by tardigrade-unique protein.</title>
        <authorList>
            <person name="Hashimoto T."/>
            <person name="Horikawa D.D."/>
            <person name="Saito Y."/>
            <person name="Kuwahara H."/>
            <person name="Kozuka-Hata H."/>
            <person name="Shin-I T."/>
            <person name="Minakuchi Y."/>
            <person name="Ohishi K."/>
            <person name="Motoyama A."/>
            <person name="Aizu T."/>
            <person name="Enomoto A."/>
            <person name="Kondo K."/>
            <person name="Tanaka S."/>
            <person name="Hara Y."/>
            <person name="Koshikawa S."/>
            <person name="Sagara H."/>
            <person name="Miura T."/>
            <person name="Yokobori S."/>
            <person name="Miyagawa K."/>
            <person name="Suzuki Y."/>
            <person name="Kubo T."/>
            <person name="Oyama M."/>
            <person name="Kohara Y."/>
            <person name="Fujiyama A."/>
            <person name="Arakawa K."/>
            <person name="Katayama T."/>
            <person name="Toyoda A."/>
            <person name="Kunieda T."/>
        </authorList>
    </citation>
    <scope>NUCLEOTIDE SEQUENCE [LARGE SCALE GENOMIC DNA]</scope>
    <source>
        <strain evidence="10 11">YOKOZUNA-1</strain>
    </source>
</reference>
<evidence type="ECO:0000256" key="1">
    <source>
        <dbReference type="ARBA" id="ARBA00004123"/>
    </source>
</evidence>
<dbReference type="NCBIfam" id="TIGR00512">
    <property type="entry name" value="salvage_mtnA"/>
    <property type="match status" value="1"/>
</dbReference>
<dbReference type="GO" id="GO:0005737">
    <property type="term" value="C:cytoplasm"/>
    <property type="evidence" value="ECO:0007669"/>
    <property type="project" value="UniProtKB-SubCell"/>
</dbReference>
<dbReference type="NCBIfam" id="TIGR00524">
    <property type="entry name" value="eIF-2B_rel"/>
    <property type="match status" value="1"/>
</dbReference>
<evidence type="ECO:0008006" key="12">
    <source>
        <dbReference type="Google" id="ProtNLM"/>
    </source>
</evidence>
<dbReference type="InterPro" id="IPR005251">
    <property type="entry name" value="IF-M1Pi"/>
</dbReference>
<dbReference type="GO" id="GO:0019509">
    <property type="term" value="P:L-methionine salvage from methylthioadenosine"/>
    <property type="evidence" value="ECO:0007669"/>
    <property type="project" value="TreeGrafter"/>
</dbReference>
<comment type="subcellular location">
    <subcellularLocation>
        <location evidence="2">Cytoplasm</location>
    </subcellularLocation>
    <subcellularLocation>
        <location evidence="1">Nucleus</location>
    </subcellularLocation>
</comment>
<dbReference type="OrthoDB" id="2461at2759"/>
<keyword evidence="6" id="KW-0486">Methionine biosynthesis</keyword>
<accession>A0A1D1VE80</accession>